<evidence type="ECO:0000256" key="3">
    <source>
        <dbReference type="ARBA" id="ARBA00012288"/>
    </source>
</evidence>
<feature type="binding site" evidence="7">
    <location>
        <position position="330"/>
    </location>
    <ligand>
        <name>substrate</name>
    </ligand>
</feature>
<evidence type="ECO:0000256" key="2">
    <source>
        <dbReference type="ARBA" id="ARBA00009935"/>
    </source>
</evidence>
<dbReference type="EMBL" id="FQUL01000015">
    <property type="protein sequence ID" value="SHE66597.1"/>
    <property type="molecule type" value="Genomic_DNA"/>
</dbReference>
<comment type="subunit">
    <text evidence="7">Homodimer.</text>
</comment>
<dbReference type="UniPathway" id="UPA00251">
    <property type="reaction ID" value="UER00321"/>
</dbReference>
<dbReference type="PROSITE" id="PS00906">
    <property type="entry name" value="UROD_1"/>
    <property type="match status" value="1"/>
</dbReference>
<comment type="subcellular location">
    <subcellularLocation>
        <location evidence="7">Cytoplasm</location>
    </subcellularLocation>
</comment>
<dbReference type="RefSeq" id="WP_084660262.1">
    <property type="nucleotide sequence ID" value="NZ_FQUL01000015.1"/>
</dbReference>
<dbReference type="GO" id="GO:0006782">
    <property type="term" value="P:protoporphyrinogen IX biosynthetic process"/>
    <property type="evidence" value="ECO:0007669"/>
    <property type="project" value="UniProtKB-UniRule"/>
</dbReference>
<comment type="catalytic activity">
    <reaction evidence="7 8">
        <text>uroporphyrinogen III + 4 H(+) = coproporphyrinogen III + 4 CO2</text>
        <dbReference type="Rhea" id="RHEA:19865"/>
        <dbReference type="ChEBI" id="CHEBI:15378"/>
        <dbReference type="ChEBI" id="CHEBI:16526"/>
        <dbReference type="ChEBI" id="CHEBI:57308"/>
        <dbReference type="ChEBI" id="CHEBI:57309"/>
        <dbReference type="EC" id="4.1.1.37"/>
    </reaction>
</comment>
<dbReference type="GO" id="GO:0004853">
    <property type="term" value="F:uroporphyrinogen decarboxylase activity"/>
    <property type="evidence" value="ECO:0007669"/>
    <property type="project" value="UniProtKB-UniRule"/>
</dbReference>
<dbReference type="PANTHER" id="PTHR21091:SF169">
    <property type="entry name" value="UROPORPHYRINOGEN DECARBOXYLASE"/>
    <property type="match status" value="1"/>
</dbReference>
<dbReference type="Gene3D" id="3.20.20.210">
    <property type="match status" value="1"/>
</dbReference>
<evidence type="ECO:0000259" key="10">
    <source>
        <dbReference type="PROSITE" id="PS00906"/>
    </source>
</evidence>
<evidence type="ECO:0000259" key="11">
    <source>
        <dbReference type="PROSITE" id="PS00907"/>
    </source>
</evidence>
<feature type="site" description="Transition state stabilizer" evidence="7">
    <location>
        <position position="86"/>
    </location>
</feature>
<evidence type="ECO:0000256" key="7">
    <source>
        <dbReference type="HAMAP-Rule" id="MF_00218"/>
    </source>
</evidence>
<dbReference type="CDD" id="cd00717">
    <property type="entry name" value="URO-D"/>
    <property type="match status" value="1"/>
</dbReference>
<feature type="binding site" evidence="7">
    <location>
        <position position="216"/>
    </location>
    <ligand>
        <name>substrate</name>
    </ligand>
</feature>
<dbReference type="GO" id="GO:0005829">
    <property type="term" value="C:cytosol"/>
    <property type="evidence" value="ECO:0007669"/>
    <property type="project" value="TreeGrafter"/>
</dbReference>
<comment type="similarity">
    <text evidence="2 7 9">Belongs to the uroporphyrinogen decarboxylase family.</text>
</comment>
<dbReference type="Proteomes" id="UP000184295">
    <property type="component" value="Unassembled WGS sequence"/>
</dbReference>
<keyword evidence="13" id="KW-1185">Reference proteome</keyword>
<feature type="binding site" evidence="7">
    <location>
        <begin position="37"/>
        <end position="41"/>
    </location>
    <ligand>
        <name>substrate</name>
    </ligand>
</feature>
<dbReference type="PROSITE" id="PS00907">
    <property type="entry name" value="UROD_2"/>
    <property type="match status" value="1"/>
</dbReference>
<dbReference type="InterPro" id="IPR038071">
    <property type="entry name" value="UROD/MetE-like_sf"/>
</dbReference>
<keyword evidence="4 7" id="KW-0210">Decarboxylase</keyword>
<dbReference type="SUPFAM" id="SSF51726">
    <property type="entry name" value="UROD/MetE-like"/>
    <property type="match status" value="1"/>
</dbReference>
<dbReference type="EC" id="4.1.1.37" evidence="3 7"/>
<keyword evidence="5 7" id="KW-0456">Lyase</keyword>
<comment type="pathway">
    <text evidence="1 7 8">Porphyrin-containing compound metabolism; protoporphyrin-IX biosynthesis; coproporphyrinogen-III from 5-aminolevulinate: step 4/4.</text>
</comment>
<dbReference type="OrthoDB" id="9806656at2"/>
<proteinExistence type="inferred from homology"/>
<evidence type="ECO:0000313" key="13">
    <source>
        <dbReference type="Proteomes" id="UP000184295"/>
    </source>
</evidence>
<comment type="function">
    <text evidence="7">Catalyzes the decarboxylation of four acetate groups of uroporphyrinogen-III to yield coproporphyrinogen-III.</text>
</comment>
<dbReference type="STRING" id="1121881.SAMN02745225_01276"/>
<reference evidence="13" key="1">
    <citation type="submission" date="2016-11" db="EMBL/GenBank/DDBJ databases">
        <authorList>
            <person name="Varghese N."/>
            <person name="Submissions S."/>
        </authorList>
    </citation>
    <scope>NUCLEOTIDE SEQUENCE [LARGE SCALE GENOMIC DNA]</scope>
    <source>
        <strain evidence="13">DSM 19514</strain>
    </source>
</reference>
<feature type="domain" description="Uroporphyrinogen decarboxylase (URO-D)" evidence="10">
    <location>
        <begin position="32"/>
        <end position="41"/>
    </location>
</feature>
<evidence type="ECO:0000256" key="5">
    <source>
        <dbReference type="ARBA" id="ARBA00023239"/>
    </source>
</evidence>
<evidence type="ECO:0000256" key="6">
    <source>
        <dbReference type="ARBA" id="ARBA00023244"/>
    </source>
</evidence>
<feature type="binding site" evidence="7">
    <location>
        <position position="161"/>
    </location>
    <ligand>
        <name>substrate</name>
    </ligand>
</feature>
<dbReference type="InterPro" id="IPR000257">
    <property type="entry name" value="Uroporphyrinogen_deCOase"/>
</dbReference>
<feature type="binding site" evidence="7">
    <location>
        <position position="86"/>
    </location>
    <ligand>
        <name>substrate</name>
    </ligand>
</feature>
<gene>
    <name evidence="7" type="primary">hemE</name>
    <name evidence="12" type="ORF">SAMN02745225_01276</name>
</gene>
<dbReference type="PANTHER" id="PTHR21091">
    <property type="entry name" value="METHYLTETRAHYDROFOLATE:HOMOCYSTEINE METHYLTRANSFERASE RELATED"/>
    <property type="match status" value="1"/>
</dbReference>
<protein>
    <recommendedName>
        <fullName evidence="3 7">Uroporphyrinogen decarboxylase</fullName>
        <shortName evidence="7">UPD</shortName>
        <shortName evidence="7">URO-D</shortName>
        <ecNumber evidence="3 7">4.1.1.37</ecNumber>
    </recommendedName>
</protein>
<organism evidence="12 13">
    <name type="scientific">Ferrithrix thermotolerans DSM 19514</name>
    <dbReference type="NCBI Taxonomy" id="1121881"/>
    <lineage>
        <taxon>Bacteria</taxon>
        <taxon>Bacillati</taxon>
        <taxon>Actinomycetota</taxon>
        <taxon>Acidimicrobiia</taxon>
        <taxon>Acidimicrobiales</taxon>
        <taxon>Acidimicrobiaceae</taxon>
        <taxon>Ferrithrix</taxon>
    </lineage>
</organism>
<dbReference type="InterPro" id="IPR006361">
    <property type="entry name" value="Uroporphyrinogen_deCO2ase_HemE"/>
</dbReference>
<comment type="caution">
    <text evidence="7">Lacks conserved residue(s) required for the propagation of feature annotation.</text>
</comment>
<keyword evidence="6 7" id="KW-0627">Porphyrin biosynthesis</keyword>
<evidence type="ECO:0000313" key="12">
    <source>
        <dbReference type="EMBL" id="SHE66597.1"/>
    </source>
</evidence>
<dbReference type="AlphaFoldDB" id="A0A1M4VCF2"/>
<dbReference type="HAMAP" id="MF_00218">
    <property type="entry name" value="URO_D"/>
    <property type="match status" value="1"/>
</dbReference>
<feature type="domain" description="Uroporphyrinogen decarboxylase (URO-D)" evidence="11">
    <location>
        <begin position="149"/>
        <end position="165"/>
    </location>
</feature>
<evidence type="ECO:0000256" key="9">
    <source>
        <dbReference type="RuleBase" id="RU004169"/>
    </source>
</evidence>
<evidence type="ECO:0000256" key="4">
    <source>
        <dbReference type="ARBA" id="ARBA00022793"/>
    </source>
</evidence>
<evidence type="ECO:0000256" key="1">
    <source>
        <dbReference type="ARBA" id="ARBA00004804"/>
    </source>
</evidence>
<dbReference type="NCBIfam" id="TIGR01464">
    <property type="entry name" value="hemE"/>
    <property type="match status" value="1"/>
</dbReference>
<name>A0A1M4VCF2_9ACTN</name>
<accession>A0A1M4VCF2</accession>
<dbReference type="Pfam" id="PF01208">
    <property type="entry name" value="URO-D"/>
    <property type="match status" value="1"/>
</dbReference>
<sequence length="372" mass="41940">MTEHPLTTHTQKPLIDPSILRAAKRERPERTPVWFMRQAGRSLPEYREIRGIGSILDVIKDAKLVAEITMQPVRRYGVDAAVLYSDIMVPLLGAGVSVDIVQGKGPQISNPMRTTKDLDLLRPTEIRDAVHYVKDAIEILKSSLEVPLIGFAGAPFTVASYLIEGGPSKSYSKTKALMLEDERMWHGLMERLVEVAFEFLRLQIDAGVDLIQVFDSWVGSLSQRHYLKYVKPYTRELFNALSTYPVPKIHFGVGTGELLADMADMNIDVLGVDWRTSLRDAKQRSRRPLAMQGNLDPAVLEASPKTVLSECIEVIKSSRSCDGYIFNLGHGVPPHIDPAQLERIVRFVHEFGDKIRYEDLDPSVETIWEYLD</sequence>
<keyword evidence="7" id="KW-0963">Cytoplasm</keyword>
<evidence type="ECO:0000256" key="8">
    <source>
        <dbReference type="RuleBase" id="RU000554"/>
    </source>
</evidence>